<comment type="caution">
    <text evidence="1">The sequence shown here is derived from an EMBL/GenBank/DDBJ whole genome shotgun (WGS) entry which is preliminary data.</text>
</comment>
<protein>
    <submittedName>
        <fullName evidence="1">Uncharacterized protein</fullName>
    </submittedName>
</protein>
<evidence type="ECO:0000313" key="2">
    <source>
        <dbReference type="Proteomes" id="UP000466442"/>
    </source>
</evidence>
<name>A0A8S9XYT6_APOLU</name>
<accession>A0A8S9XYT6</accession>
<dbReference type="AlphaFoldDB" id="A0A8S9XYT6"/>
<dbReference type="Proteomes" id="UP000466442">
    <property type="component" value="Unassembled WGS sequence"/>
</dbReference>
<dbReference type="EMBL" id="WIXP02000003">
    <property type="protein sequence ID" value="KAF6213438.1"/>
    <property type="molecule type" value="Genomic_DNA"/>
</dbReference>
<evidence type="ECO:0000313" key="1">
    <source>
        <dbReference type="EMBL" id="KAF6213438.1"/>
    </source>
</evidence>
<reference evidence="1" key="1">
    <citation type="journal article" date="2021" name="Mol. Ecol. Resour.">
        <title>Apolygus lucorum genome provides insights into omnivorousness and mesophyll feeding.</title>
        <authorList>
            <person name="Liu Y."/>
            <person name="Liu H."/>
            <person name="Wang H."/>
            <person name="Huang T."/>
            <person name="Liu B."/>
            <person name="Yang B."/>
            <person name="Yin L."/>
            <person name="Li B."/>
            <person name="Zhang Y."/>
            <person name="Zhang S."/>
            <person name="Jiang F."/>
            <person name="Zhang X."/>
            <person name="Ren Y."/>
            <person name="Wang B."/>
            <person name="Wang S."/>
            <person name="Lu Y."/>
            <person name="Wu K."/>
            <person name="Fan W."/>
            <person name="Wang G."/>
        </authorList>
    </citation>
    <scope>NUCLEOTIDE SEQUENCE</scope>
    <source>
        <strain evidence="1">12Hb</strain>
    </source>
</reference>
<organism evidence="1 2">
    <name type="scientific">Apolygus lucorum</name>
    <name type="common">Small green plant bug</name>
    <name type="synonym">Lygocoris lucorum</name>
    <dbReference type="NCBI Taxonomy" id="248454"/>
    <lineage>
        <taxon>Eukaryota</taxon>
        <taxon>Metazoa</taxon>
        <taxon>Ecdysozoa</taxon>
        <taxon>Arthropoda</taxon>
        <taxon>Hexapoda</taxon>
        <taxon>Insecta</taxon>
        <taxon>Pterygota</taxon>
        <taxon>Neoptera</taxon>
        <taxon>Paraneoptera</taxon>
        <taxon>Hemiptera</taxon>
        <taxon>Heteroptera</taxon>
        <taxon>Panheteroptera</taxon>
        <taxon>Cimicomorpha</taxon>
        <taxon>Miridae</taxon>
        <taxon>Mirini</taxon>
        <taxon>Apolygus</taxon>
    </lineage>
</organism>
<gene>
    <name evidence="1" type="ORF">GE061_011157</name>
</gene>
<proteinExistence type="predicted"/>
<sequence length="120" mass="13198">MASSVRKALFRSRGEKILHQCNANKSVDADECYDHLLTNDEISSAADNLCAALAEEGFLPEDDLPTIAGSDIFSNPGVLDAADDAHNNVMEPGDEHKINIVTDDKSLNDKTFMYTLMFIY</sequence>
<keyword evidence="2" id="KW-1185">Reference proteome</keyword>